<feature type="transmembrane region" description="Helical" evidence="10">
    <location>
        <begin position="48"/>
        <end position="66"/>
    </location>
</feature>
<dbReference type="AlphaFoldDB" id="A0A4V2RSU1"/>
<evidence type="ECO:0000313" key="11">
    <source>
        <dbReference type="EMBL" id="TCN87886.1"/>
    </source>
</evidence>
<dbReference type="HAMAP" id="MF_01043">
    <property type="entry name" value="PlsY"/>
    <property type="match status" value="1"/>
</dbReference>
<feature type="transmembrane region" description="Helical" evidence="10">
    <location>
        <begin position="6"/>
        <end position="27"/>
    </location>
</feature>
<comment type="catalytic activity">
    <reaction evidence="10">
        <text>an acyl phosphate + sn-glycerol 3-phosphate = a 1-acyl-sn-glycero-3-phosphate + phosphate</text>
        <dbReference type="Rhea" id="RHEA:34075"/>
        <dbReference type="ChEBI" id="CHEBI:43474"/>
        <dbReference type="ChEBI" id="CHEBI:57597"/>
        <dbReference type="ChEBI" id="CHEBI:57970"/>
        <dbReference type="ChEBI" id="CHEBI:59918"/>
        <dbReference type="EC" id="2.3.1.275"/>
    </reaction>
</comment>
<evidence type="ECO:0000256" key="10">
    <source>
        <dbReference type="HAMAP-Rule" id="MF_01043"/>
    </source>
</evidence>
<evidence type="ECO:0000256" key="3">
    <source>
        <dbReference type="ARBA" id="ARBA00022679"/>
    </source>
</evidence>
<dbReference type="NCBIfam" id="TIGR00023">
    <property type="entry name" value="glycerol-3-phosphate 1-O-acyltransferase PlsY"/>
    <property type="match status" value="1"/>
</dbReference>
<keyword evidence="7 10" id="KW-0472">Membrane</keyword>
<protein>
    <recommendedName>
        <fullName evidence="10">Glycerol-3-phosphate acyltransferase</fullName>
    </recommendedName>
    <alternativeName>
        <fullName evidence="10">Acyl-PO4 G3P acyltransferase</fullName>
    </alternativeName>
    <alternativeName>
        <fullName evidence="10">Acyl-phosphate--glycerol-3-phosphate acyltransferase</fullName>
    </alternativeName>
    <alternativeName>
        <fullName evidence="10">G3P acyltransferase</fullName>
        <shortName evidence="10">GPAT</shortName>
        <ecNumber evidence="10">2.3.1.275</ecNumber>
    </alternativeName>
    <alternativeName>
        <fullName evidence="10">Lysophosphatidic acid synthase</fullName>
        <shortName evidence="10">LPA synthase</shortName>
    </alternativeName>
</protein>
<feature type="transmembrane region" description="Helical" evidence="10">
    <location>
        <begin position="140"/>
        <end position="159"/>
    </location>
</feature>
<comment type="function">
    <text evidence="10">Catalyzes the transfer of an acyl group from acyl-phosphate (acyl-PO(4)) to glycerol-3-phosphate (G3P) to form lysophosphatidic acid (LPA). This enzyme utilizes acyl-phosphate as fatty acyl donor, but not acyl-CoA or acyl-ACP.</text>
</comment>
<keyword evidence="1 10" id="KW-1003">Cell membrane</keyword>
<evidence type="ECO:0000313" key="12">
    <source>
        <dbReference type="Proteomes" id="UP000294832"/>
    </source>
</evidence>
<dbReference type="EMBL" id="SLWF01000004">
    <property type="protein sequence ID" value="TCN87886.1"/>
    <property type="molecule type" value="Genomic_DNA"/>
</dbReference>
<proteinExistence type="inferred from homology"/>
<comment type="caution">
    <text evidence="11">The sequence shown here is derived from an EMBL/GenBank/DDBJ whole genome shotgun (WGS) entry which is preliminary data.</text>
</comment>
<evidence type="ECO:0000256" key="6">
    <source>
        <dbReference type="ARBA" id="ARBA00023098"/>
    </source>
</evidence>
<name>A0A4V2RSU1_9GAMM</name>
<evidence type="ECO:0000256" key="9">
    <source>
        <dbReference type="ARBA" id="ARBA00023264"/>
    </source>
</evidence>
<dbReference type="InterPro" id="IPR003811">
    <property type="entry name" value="G3P_acylTferase_PlsY"/>
</dbReference>
<feature type="transmembrane region" description="Helical" evidence="10">
    <location>
        <begin position="72"/>
        <end position="98"/>
    </location>
</feature>
<gene>
    <name evidence="10" type="primary">plsY</name>
    <name evidence="11" type="ORF">EDC91_10418</name>
</gene>
<dbReference type="OrthoDB" id="9777124at2"/>
<evidence type="ECO:0000256" key="4">
    <source>
        <dbReference type="ARBA" id="ARBA00022692"/>
    </source>
</evidence>
<comment type="pathway">
    <text evidence="10">Lipid metabolism; phospholipid metabolism.</text>
</comment>
<dbReference type="UniPathway" id="UPA00085"/>
<keyword evidence="5 10" id="KW-1133">Transmembrane helix</keyword>
<keyword evidence="8 10" id="KW-0594">Phospholipid biosynthesis</keyword>
<reference evidence="11 12" key="1">
    <citation type="submission" date="2019-03" db="EMBL/GenBank/DDBJ databases">
        <title>Freshwater and sediment microbial communities from various areas in North America, analyzing microbe dynamics in response to fracking.</title>
        <authorList>
            <person name="Lamendella R."/>
        </authorList>
    </citation>
    <scope>NUCLEOTIDE SEQUENCE [LARGE SCALE GENOMIC DNA]</scope>
    <source>
        <strain evidence="11 12">74A</strain>
    </source>
</reference>
<evidence type="ECO:0000256" key="1">
    <source>
        <dbReference type="ARBA" id="ARBA00022475"/>
    </source>
</evidence>
<dbReference type="PANTHER" id="PTHR30309">
    <property type="entry name" value="INNER MEMBRANE PROTEIN YGIH"/>
    <property type="match status" value="1"/>
</dbReference>
<comment type="subunit">
    <text evidence="10">Probably interacts with PlsX.</text>
</comment>
<evidence type="ECO:0000256" key="5">
    <source>
        <dbReference type="ARBA" id="ARBA00022989"/>
    </source>
</evidence>
<dbReference type="Pfam" id="PF02660">
    <property type="entry name" value="G3P_acyltransf"/>
    <property type="match status" value="1"/>
</dbReference>
<dbReference type="RefSeq" id="WP_133038003.1">
    <property type="nucleotide sequence ID" value="NZ_SLWF01000004.1"/>
</dbReference>
<dbReference type="GO" id="GO:0008654">
    <property type="term" value="P:phospholipid biosynthetic process"/>
    <property type="evidence" value="ECO:0007669"/>
    <property type="project" value="UniProtKB-UniRule"/>
</dbReference>
<evidence type="ECO:0000256" key="2">
    <source>
        <dbReference type="ARBA" id="ARBA00022516"/>
    </source>
</evidence>
<keyword evidence="2 10" id="KW-0444">Lipid biosynthesis</keyword>
<evidence type="ECO:0000256" key="8">
    <source>
        <dbReference type="ARBA" id="ARBA00023209"/>
    </source>
</evidence>
<dbReference type="PANTHER" id="PTHR30309:SF0">
    <property type="entry name" value="GLYCEROL-3-PHOSPHATE ACYLTRANSFERASE-RELATED"/>
    <property type="match status" value="1"/>
</dbReference>
<keyword evidence="11" id="KW-0012">Acyltransferase</keyword>
<keyword evidence="6 10" id="KW-0443">Lipid metabolism</keyword>
<comment type="subcellular location">
    <subcellularLocation>
        <location evidence="10">Cell membrane</location>
        <topology evidence="10">Multi-pass membrane protein</topology>
    </subcellularLocation>
</comment>
<dbReference type="Proteomes" id="UP000294832">
    <property type="component" value="Unassembled WGS sequence"/>
</dbReference>
<dbReference type="EC" id="2.3.1.275" evidence="10"/>
<feature type="transmembrane region" description="Helical" evidence="10">
    <location>
        <begin position="110"/>
        <end position="134"/>
    </location>
</feature>
<dbReference type="SMART" id="SM01207">
    <property type="entry name" value="G3P_acyltransf"/>
    <property type="match status" value="1"/>
</dbReference>
<keyword evidence="4 10" id="KW-0812">Transmembrane</keyword>
<keyword evidence="12" id="KW-1185">Reference proteome</keyword>
<keyword evidence="3 10" id="KW-0808">Transferase</keyword>
<accession>A0A4V2RSU1</accession>
<comment type="similarity">
    <text evidence="10">Belongs to the PlsY family.</text>
</comment>
<organism evidence="11 12">
    <name type="scientific">Shewanella fodinae</name>
    <dbReference type="NCBI Taxonomy" id="552357"/>
    <lineage>
        <taxon>Bacteria</taxon>
        <taxon>Pseudomonadati</taxon>
        <taxon>Pseudomonadota</taxon>
        <taxon>Gammaproteobacteria</taxon>
        <taxon>Alteromonadales</taxon>
        <taxon>Shewanellaceae</taxon>
        <taxon>Shewanella</taxon>
    </lineage>
</organism>
<sequence>MNTAVLIIVMIAVAYLLGSISSAILVCRLKGLPDPRSKGSKNPGATNVLRIGGVWAAALVFFFDMLKGALPAYGAYLLGIHGIWLGVIAISACLGHMFPLFFDFKGGKGVATALGAMAPISYMAVSLMGTWLLVVLLTRYSSLAAIVTCLLAPLYTLWFDDRFTLPVTMLSALIIWRHKDNIRRLFNGEESKMFRRKKNG</sequence>
<evidence type="ECO:0000256" key="7">
    <source>
        <dbReference type="ARBA" id="ARBA00023136"/>
    </source>
</evidence>
<dbReference type="GO" id="GO:0043772">
    <property type="term" value="F:acyl-phosphate glycerol-3-phosphate acyltransferase activity"/>
    <property type="evidence" value="ECO:0007669"/>
    <property type="project" value="UniProtKB-UniRule"/>
</dbReference>
<keyword evidence="9 10" id="KW-1208">Phospholipid metabolism</keyword>
<dbReference type="GO" id="GO:0005886">
    <property type="term" value="C:plasma membrane"/>
    <property type="evidence" value="ECO:0007669"/>
    <property type="project" value="UniProtKB-SubCell"/>
</dbReference>